<keyword evidence="17" id="KW-1185">Reference proteome</keyword>
<evidence type="ECO:0000256" key="2">
    <source>
        <dbReference type="ARBA" id="ARBA00022448"/>
    </source>
</evidence>
<evidence type="ECO:0000256" key="12">
    <source>
        <dbReference type="RuleBase" id="RU003357"/>
    </source>
</evidence>
<dbReference type="GO" id="GO:0006826">
    <property type="term" value="P:iron ion transport"/>
    <property type="evidence" value="ECO:0007669"/>
    <property type="project" value="UniProtKB-KW"/>
</dbReference>
<keyword evidence="2 11" id="KW-0813">Transport</keyword>
<comment type="similarity">
    <text evidence="11 12">Belongs to the TonB-dependent receptor family.</text>
</comment>
<evidence type="ECO:0000256" key="9">
    <source>
        <dbReference type="ARBA" id="ARBA00023136"/>
    </source>
</evidence>
<evidence type="ECO:0000259" key="15">
    <source>
        <dbReference type="Pfam" id="PF07715"/>
    </source>
</evidence>
<keyword evidence="6" id="KW-0408">Iron</keyword>
<dbReference type="Gene3D" id="2.40.170.20">
    <property type="entry name" value="TonB-dependent receptor, beta-barrel domain"/>
    <property type="match status" value="1"/>
</dbReference>
<evidence type="ECO:0000256" key="10">
    <source>
        <dbReference type="ARBA" id="ARBA00023237"/>
    </source>
</evidence>
<dbReference type="Proteomes" id="UP000238954">
    <property type="component" value="Chromosome"/>
</dbReference>
<keyword evidence="5 11" id="KW-0812">Transmembrane</keyword>
<dbReference type="SUPFAM" id="SSF56935">
    <property type="entry name" value="Porins"/>
    <property type="match status" value="1"/>
</dbReference>
<evidence type="ECO:0000256" key="7">
    <source>
        <dbReference type="ARBA" id="ARBA00023065"/>
    </source>
</evidence>
<evidence type="ECO:0000256" key="3">
    <source>
        <dbReference type="ARBA" id="ARBA00022452"/>
    </source>
</evidence>
<evidence type="ECO:0000256" key="8">
    <source>
        <dbReference type="ARBA" id="ARBA00023077"/>
    </source>
</evidence>
<dbReference type="EMBL" id="PHFW01000003">
    <property type="protein sequence ID" value="PQM26057.1"/>
    <property type="molecule type" value="Genomic_DNA"/>
</dbReference>
<dbReference type="PROSITE" id="PS52016">
    <property type="entry name" value="TONB_DEPENDENT_REC_3"/>
    <property type="match status" value="1"/>
</dbReference>
<organism evidence="16 17">
    <name type="scientific">Sphingopyxis lindanitolerans</name>
    <dbReference type="NCBI Taxonomy" id="2054227"/>
    <lineage>
        <taxon>Bacteria</taxon>
        <taxon>Pseudomonadati</taxon>
        <taxon>Pseudomonadota</taxon>
        <taxon>Alphaproteobacteria</taxon>
        <taxon>Sphingomonadales</taxon>
        <taxon>Sphingomonadaceae</taxon>
        <taxon>Sphingopyxis</taxon>
    </lineage>
</organism>
<evidence type="ECO:0000313" key="17">
    <source>
        <dbReference type="Proteomes" id="UP000238954"/>
    </source>
</evidence>
<gene>
    <name evidence="16" type="ORF">CVO77_13250</name>
</gene>
<evidence type="ECO:0000256" key="1">
    <source>
        <dbReference type="ARBA" id="ARBA00004571"/>
    </source>
</evidence>
<evidence type="ECO:0000259" key="14">
    <source>
        <dbReference type="Pfam" id="PF00593"/>
    </source>
</evidence>
<name>A0A2S8B138_9SPHN</name>
<dbReference type="OrthoDB" id="9760333at2"/>
<dbReference type="PANTHER" id="PTHR32552:SF81">
    <property type="entry name" value="TONB-DEPENDENT OUTER MEMBRANE RECEPTOR"/>
    <property type="match status" value="1"/>
</dbReference>
<keyword evidence="13" id="KW-0732">Signal</keyword>
<keyword evidence="7" id="KW-0406">Ion transport</keyword>
<evidence type="ECO:0000256" key="13">
    <source>
        <dbReference type="SAM" id="SignalP"/>
    </source>
</evidence>
<dbReference type="InterPro" id="IPR036942">
    <property type="entry name" value="Beta-barrel_TonB_sf"/>
</dbReference>
<feature type="domain" description="TonB-dependent receptor-like beta-barrel" evidence="14">
    <location>
        <begin position="262"/>
        <end position="771"/>
    </location>
</feature>
<evidence type="ECO:0000256" key="5">
    <source>
        <dbReference type="ARBA" id="ARBA00022692"/>
    </source>
</evidence>
<feature type="signal peptide" evidence="13">
    <location>
        <begin position="1"/>
        <end position="27"/>
    </location>
</feature>
<dbReference type="Pfam" id="PF00593">
    <property type="entry name" value="TonB_dep_Rec_b-barrel"/>
    <property type="match status" value="1"/>
</dbReference>
<dbReference type="GO" id="GO:0009279">
    <property type="term" value="C:cell outer membrane"/>
    <property type="evidence" value="ECO:0007669"/>
    <property type="project" value="UniProtKB-SubCell"/>
</dbReference>
<evidence type="ECO:0000256" key="4">
    <source>
        <dbReference type="ARBA" id="ARBA00022496"/>
    </source>
</evidence>
<keyword evidence="4" id="KW-0410">Iron transport</keyword>
<dbReference type="InterPro" id="IPR012910">
    <property type="entry name" value="Plug_dom"/>
</dbReference>
<evidence type="ECO:0000256" key="6">
    <source>
        <dbReference type="ARBA" id="ARBA00023004"/>
    </source>
</evidence>
<feature type="domain" description="TonB-dependent receptor plug" evidence="15">
    <location>
        <begin position="65"/>
        <end position="171"/>
    </location>
</feature>
<accession>A0A2S8B138</accession>
<comment type="caution">
    <text evidence="16">The sequence shown here is derived from an EMBL/GenBank/DDBJ whole genome shotgun (WGS) entry which is preliminary data.</text>
</comment>
<reference evidence="17" key="1">
    <citation type="submission" date="2017-11" db="EMBL/GenBank/DDBJ databases">
        <title>The complete genome sequence of Sphingopyxis pomeranensis sp. nov. strain WS5A3p.</title>
        <authorList>
            <person name="Kaminski M.A."/>
        </authorList>
    </citation>
    <scope>NUCLEOTIDE SEQUENCE [LARGE SCALE GENOMIC DNA]</scope>
    <source>
        <strain evidence="17">WS5A3p</strain>
    </source>
</reference>
<keyword evidence="10 11" id="KW-0998">Cell outer membrane</keyword>
<keyword evidence="8 12" id="KW-0798">TonB box</keyword>
<dbReference type="RefSeq" id="WP_105999438.1">
    <property type="nucleotide sequence ID" value="NZ_CM009578.1"/>
</dbReference>
<dbReference type="AlphaFoldDB" id="A0A2S8B138"/>
<sequence>MYIEQFRHYAGGSAIALAICAATPAFAQDAAAAPDAPAAADGAAEAPASDSGDIVVTAQKREESVQKVAISIAAFSGDTLETANVVNVQDLGRVATNFQAARSSSIAAVHVNIRGVGAAGNSLIEPSVAVFQDDIYIPRAGSVLGNFLDVSAVEVLRGPQGTLFGRNASVGALSLHSALPTGDFSGEVGGEYGTAARKKLWGHLNLPVSGNLSLRFAGVGQWFDGYWFNKLDGRTFGGSDDYAFRGTAKYESGPLEWIVRADYSRMKGDGQNNNDLDPRSVSPAALASLAAAGLLPDTVFGDRTANTFITADFDDKNWGVNSSLSYELAGGSTLRLVNSYREWRSRQLDGDILFTPRPVVSRVGAYTSDSQSHELQFISPQGEWLGGLLDVVGGLYYFKEDFTLGEAFNMSAQYCTTLVSAAAAPPVSRADCETYRAATGGVAAADLRVTQTVKSLAAYGQATFHLADPLSLTLGGRWTQDKKSGTFDEASSPFTRVLRAPEVLTFPDIKESRFTYRISLNYQPADDVMLFANYSTGYKSGGYSSSGGPASLSVVDANGDLVSTKRLFDQETVKNYELGIKARWLDRVLTTNLTFYRMDISGYQDKGYDGVGFIIRNAGNLRQQGFEFDTSIAPTHWFKLYGSLAYLDSQFTNFPFGAGLPGCAKNGAGVIPAVCLGLPDRGQTQDLKGTPATFSPKWSGNFGVDISGDIGSGGLNWAFNTNLALISDQSIGTTTDNNPQLVQDGYVLLGARFTVNGPDDRWSASIFGSNLTGTSYSYAAVYQPLGGPLGLNNGVFPGSTAVRRAEGDPRTYGVSATVRF</sequence>
<evidence type="ECO:0000313" key="16">
    <source>
        <dbReference type="EMBL" id="PQM26057.1"/>
    </source>
</evidence>
<dbReference type="PANTHER" id="PTHR32552">
    <property type="entry name" value="FERRICHROME IRON RECEPTOR-RELATED"/>
    <property type="match status" value="1"/>
</dbReference>
<keyword evidence="3 11" id="KW-1134">Transmembrane beta strand</keyword>
<protein>
    <recommendedName>
        <fullName evidence="18">TonB-dependent receptor</fullName>
    </recommendedName>
</protein>
<evidence type="ECO:0000256" key="11">
    <source>
        <dbReference type="PROSITE-ProRule" id="PRU01360"/>
    </source>
</evidence>
<dbReference type="Pfam" id="PF07715">
    <property type="entry name" value="Plug"/>
    <property type="match status" value="1"/>
</dbReference>
<dbReference type="InterPro" id="IPR039426">
    <property type="entry name" value="TonB-dep_rcpt-like"/>
</dbReference>
<evidence type="ECO:0008006" key="18">
    <source>
        <dbReference type="Google" id="ProtNLM"/>
    </source>
</evidence>
<comment type="subcellular location">
    <subcellularLocation>
        <location evidence="1 11">Cell outer membrane</location>
        <topology evidence="1 11">Multi-pass membrane protein</topology>
    </subcellularLocation>
</comment>
<keyword evidence="9 11" id="KW-0472">Membrane</keyword>
<dbReference type="InterPro" id="IPR000531">
    <property type="entry name" value="Beta-barrel_TonB"/>
</dbReference>
<feature type="chain" id="PRO_5015740658" description="TonB-dependent receptor" evidence="13">
    <location>
        <begin position="28"/>
        <end position="820"/>
    </location>
</feature>
<proteinExistence type="inferred from homology"/>